<evidence type="ECO:0000256" key="1">
    <source>
        <dbReference type="ARBA" id="ARBA00004651"/>
    </source>
</evidence>
<dbReference type="GO" id="GO:0005886">
    <property type="term" value="C:plasma membrane"/>
    <property type="evidence" value="ECO:0007669"/>
    <property type="project" value="UniProtKB-SubCell"/>
</dbReference>
<feature type="transmembrane region" description="Helical" evidence="7">
    <location>
        <begin position="172"/>
        <end position="197"/>
    </location>
</feature>
<comment type="subcellular location">
    <subcellularLocation>
        <location evidence="1 7">Cell membrane</location>
        <topology evidence="1 7">Multi-pass membrane protein</topology>
    </subcellularLocation>
</comment>
<evidence type="ECO:0000313" key="10">
    <source>
        <dbReference type="Proteomes" id="UP000250369"/>
    </source>
</evidence>
<dbReference type="EMBL" id="QMFB01000002">
    <property type="protein sequence ID" value="RAV22381.1"/>
    <property type="molecule type" value="Genomic_DNA"/>
</dbReference>
<dbReference type="AlphaFoldDB" id="A0A329MQX1"/>
<keyword evidence="3" id="KW-1003">Cell membrane</keyword>
<accession>A0A329MQX1</accession>
<dbReference type="GO" id="GO:0055085">
    <property type="term" value="P:transmembrane transport"/>
    <property type="evidence" value="ECO:0007669"/>
    <property type="project" value="InterPro"/>
</dbReference>
<dbReference type="CDD" id="cd06261">
    <property type="entry name" value="TM_PBP2"/>
    <property type="match status" value="1"/>
</dbReference>
<evidence type="ECO:0000256" key="3">
    <source>
        <dbReference type="ARBA" id="ARBA00022475"/>
    </source>
</evidence>
<evidence type="ECO:0000256" key="6">
    <source>
        <dbReference type="ARBA" id="ARBA00023136"/>
    </source>
</evidence>
<keyword evidence="2 7" id="KW-0813">Transport</keyword>
<dbReference type="Pfam" id="PF00528">
    <property type="entry name" value="BPD_transp_1"/>
    <property type="match status" value="1"/>
</dbReference>
<sequence length="309" mass="34657">MIAALRKLLSEKGEHHMERIWNLKLRREISGWLFVLPMLLFFIAFVVYPIISSFKGSLYSFDYAEYTYAGFDNYKQLLGDSLFWKAVWNTLVFVVYIVPSVTIVALLMAAIIHAYPKKMQTFFKAAFYVPGVTSVVSLAMVWEYMYNNQFGLANYLLKVLGMPPINFLGSGYAYSSLSLILITITIGSAIVVFSAALNGIPRDLYESASLDGATQVRSFFSITLPMLKPSILYVVVTSTIGAFQVFAIILLMTGGGPAYKTTTILMLIYREAFINMNFGLANAMGIMLCLLICLIAFLQFKLLKSDVEY</sequence>
<comment type="similarity">
    <text evidence="7">Belongs to the binding-protein-dependent transport system permease family.</text>
</comment>
<evidence type="ECO:0000313" key="9">
    <source>
        <dbReference type="EMBL" id="RAV22381.1"/>
    </source>
</evidence>
<dbReference type="SUPFAM" id="SSF161098">
    <property type="entry name" value="MetI-like"/>
    <property type="match status" value="1"/>
</dbReference>
<evidence type="ECO:0000256" key="4">
    <source>
        <dbReference type="ARBA" id="ARBA00022692"/>
    </source>
</evidence>
<dbReference type="InterPro" id="IPR051393">
    <property type="entry name" value="ABC_transporter_permease"/>
</dbReference>
<dbReference type="PANTHER" id="PTHR30193:SF37">
    <property type="entry name" value="INNER MEMBRANE ABC TRANSPORTER PERMEASE PROTEIN YCJO"/>
    <property type="match status" value="1"/>
</dbReference>
<dbReference type="Gene3D" id="1.10.3720.10">
    <property type="entry name" value="MetI-like"/>
    <property type="match status" value="1"/>
</dbReference>
<keyword evidence="4 7" id="KW-0812">Transmembrane</keyword>
<comment type="caution">
    <text evidence="9">The sequence shown here is derived from an EMBL/GenBank/DDBJ whole genome shotgun (WGS) entry which is preliminary data.</text>
</comment>
<dbReference type="InterPro" id="IPR000515">
    <property type="entry name" value="MetI-like"/>
</dbReference>
<feature type="transmembrane region" description="Helical" evidence="7">
    <location>
        <begin position="29"/>
        <end position="51"/>
    </location>
</feature>
<feature type="transmembrane region" description="Helical" evidence="7">
    <location>
        <begin position="127"/>
        <end position="146"/>
    </location>
</feature>
<protein>
    <submittedName>
        <fullName evidence="9">Sugar ABC transporter permease</fullName>
    </submittedName>
</protein>
<keyword evidence="5 7" id="KW-1133">Transmembrane helix</keyword>
<dbReference type="InterPro" id="IPR035906">
    <property type="entry name" value="MetI-like_sf"/>
</dbReference>
<feature type="transmembrane region" description="Helical" evidence="7">
    <location>
        <begin position="91"/>
        <end position="115"/>
    </location>
</feature>
<evidence type="ECO:0000256" key="7">
    <source>
        <dbReference type="RuleBase" id="RU363032"/>
    </source>
</evidence>
<name>A0A329MQX1_9BACL</name>
<feature type="transmembrane region" description="Helical" evidence="7">
    <location>
        <begin position="231"/>
        <end position="252"/>
    </location>
</feature>
<proteinExistence type="inferred from homology"/>
<reference evidence="9 10" key="1">
    <citation type="journal article" date="2009" name="Int. J. Syst. Evol. Microbiol.">
        <title>Paenibacillus contaminans sp. nov., isolated from a contaminated laboratory plate.</title>
        <authorList>
            <person name="Chou J.H."/>
            <person name="Lee J.H."/>
            <person name="Lin M.C."/>
            <person name="Chang P.S."/>
            <person name="Arun A.B."/>
            <person name="Young C.C."/>
            <person name="Chen W.M."/>
        </authorList>
    </citation>
    <scope>NUCLEOTIDE SEQUENCE [LARGE SCALE GENOMIC DNA]</scope>
    <source>
        <strain evidence="9 10">CKOBP-6</strain>
    </source>
</reference>
<keyword evidence="10" id="KW-1185">Reference proteome</keyword>
<evidence type="ECO:0000256" key="2">
    <source>
        <dbReference type="ARBA" id="ARBA00022448"/>
    </source>
</evidence>
<keyword evidence="6 7" id="KW-0472">Membrane</keyword>
<evidence type="ECO:0000259" key="8">
    <source>
        <dbReference type="PROSITE" id="PS50928"/>
    </source>
</evidence>
<gene>
    <name evidence="9" type="ORF">DQG23_05405</name>
</gene>
<dbReference type="Proteomes" id="UP000250369">
    <property type="component" value="Unassembled WGS sequence"/>
</dbReference>
<feature type="transmembrane region" description="Helical" evidence="7">
    <location>
        <begin position="272"/>
        <end position="298"/>
    </location>
</feature>
<dbReference type="PROSITE" id="PS50928">
    <property type="entry name" value="ABC_TM1"/>
    <property type="match status" value="1"/>
</dbReference>
<organism evidence="9 10">
    <name type="scientific">Paenibacillus contaminans</name>
    <dbReference type="NCBI Taxonomy" id="450362"/>
    <lineage>
        <taxon>Bacteria</taxon>
        <taxon>Bacillati</taxon>
        <taxon>Bacillota</taxon>
        <taxon>Bacilli</taxon>
        <taxon>Bacillales</taxon>
        <taxon>Paenibacillaceae</taxon>
        <taxon>Paenibacillus</taxon>
    </lineage>
</organism>
<evidence type="ECO:0000256" key="5">
    <source>
        <dbReference type="ARBA" id="ARBA00022989"/>
    </source>
</evidence>
<dbReference type="PANTHER" id="PTHR30193">
    <property type="entry name" value="ABC TRANSPORTER PERMEASE PROTEIN"/>
    <property type="match status" value="1"/>
</dbReference>
<feature type="domain" description="ABC transmembrane type-1" evidence="8">
    <location>
        <begin position="87"/>
        <end position="299"/>
    </location>
</feature>